<evidence type="ECO:0000313" key="2">
    <source>
        <dbReference type="Proteomes" id="UP000250043"/>
    </source>
</evidence>
<evidence type="ECO:0000313" key="1">
    <source>
        <dbReference type="EMBL" id="OCH90333.1"/>
    </source>
</evidence>
<organism evidence="1 2">
    <name type="scientific">Obba rivulosa</name>
    <dbReference type="NCBI Taxonomy" id="1052685"/>
    <lineage>
        <taxon>Eukaryota</taxon>
        <taxon>Fungi</taxon>
        <taxon>Dikarya</taxon>
        <taxon>Basidiomycota</taxon>
        <taxon>Agaricomycotina</taxon>
        <taxon>Agaricomycetes</taxon>
        <taxon>Polyporales</taxon>
        <taxon>Gelatoporiaceae</taxon>
        <taxon>Obba</taxon>
    </lineage>
</organism>
<keyword evidence="2" id="KW-1185">Reference proteome</keyword>
<dbReference type="AlphaFoldDB" id="A0A8E2ASX1"/>
<name>A0A8E2ASX1_9APHY</name>
<dbReference type="Proteomes" id="UP000250043">
    <property type="component" value="Unassembled WGS sequence"/>
</dbReference>
<proteinExistence type="predicted"/>
<protein>
    <submittedName>
        <fullName evidence="1">Uncharacterized protein</fullName>
    </submittedName>
</protein>
<dbReference type="OrthoDB" id="120976at2759"/>
<dbReference type="InterPro" id="IPR032675">
    <property type="entry name" value="LRR_dom_sf"/>
</dbReference>
<sequence length="456" mass="51023">MGHLGTGPVADTENPLYCPSLDTASFLRELHGRRQEQYTQLSHNFTNIPSLLDRLEDSLDAGEFLDLMYRPLHDVLGPLPWQYGVSSPILAHPCSPLVKISQSSLSNLKRSCAESFSDLLGPIKCARSDQTLNEDSFELSAKAERLQYFPLPADSISLLHGCSELFPVVPGAGLCNVQDTTRSNLESRLRLLAGDEVYGPNIGTETPREISRLHSLLDWLLPGIRLKERLCAMRALTHQQIVDILGHDGHLVPRVLELFRTSEIEYLDLRASIADQDGLNLEAHDLLHVLRKPNSFLFLKELNLANACLSDYDMISIHQLPRLSRLCLCRTGIGNEAIYHLVALRHTLAQLDLTENPEVDDDSIAPLTLFRKLQGLYLFDTSIRMPGLRRLAISFETRTGQTPLDIEAPRECEEYLYNMHKEYVVQPGPSLATDPLVCKTLSTDALRHNLAAHTAV</sequence>
<gene>
    <name evidence="1" type="ORF">OBBRIDRAFT_826004</name>
</gene>
<dbReference type="EMBL" id="KV722406">
    <property type="protein sequence ID" value="OCH90333.1"/>
    <property type="molecule type" value="Genomic_DNA"/>
</dbReference>
<feature type="non-terminal residue" evidence="1">
    <location>
        <position position="456"/>
    </location>
</feature>
<accession>A0A8E2ASX1</accession>
<reference evidence="1 2" key="1">
    <citation type="submission" date="2016-07" db="EMBL/GenBank/DDBJ databases">
        <title>Draft genome of the white-rot fungus Obba rivulosa 3A-2.</title>
        <authorList>
            <consortium name="DOE Joint Genome Institute"/>
            <person name="Miettinen O."/>
            <person name="Riley R."/>
            <person name="Acob R."/>
            <person name="Barry K."/>
            <person name="Cullen D."/>
            <person name="De Vries R."/>
            <person name="Hainaut M."/>
            <person name="Hatakka A."/>
            <person name="Henrissat B."/>
            <person name="Hilden K."/>
            <person name="Kuo R."/>
            <person name="Labutti K."/>
            <person name="Lipzen A."/>
            <person name="Makela M.R."/>
            <person name="Sandor L."/>
            <person name="Spatafora J.W."/>
            <person name="Grigoriev I.V."/>
            <person name="Hibbett D.S."/>
        </authorList>
    </citation>
    <scope>NUCLEOTIDE SEQUENCE [LARGE SCALE GENOMIC DNA]</scope>
    <source>
        <strain evidence="1 2">3A-2</strain>
    </source>
</reference>
<dbReference type="SUPFAM" id="SSF52047">
    <property type="entry name" value="RNI-like"/>
    <property type="match status" value="1"/>
</dbReference>
<dbReference type="Gene3D" id="3.80.10.10">
    <property type="entry name" value="Ribonuclease Inhibitor"/>
    <property type="match status" value="1"/>
</dbReference>